<dbReference type="EMBL" id="QXTE01000411">
    <property type="protein sequence ID" value="TFJ98266.1"/>
    <property type="molecule type" value="Genomic_DNA"/>
</dbReference>
<feature type="region of interest" description="Disordered" evidence="1">
    <location>
        <begin position="94"/>
        <end position="122"/>
    </location>
</feature>
<dbReference type="Proteomes" id="UP000297703">
    <property type="component" value="Unassembled WGS sequence"/>
</dbReference>
<feature type="region of interest" description="Disordered" evidence="1">
    <location>
        <begin position="1"/>
        <end position="20"/>
    </location>
</feature>
<proteinExistence type="predicted"/>
<dbReference type="AlphaFoldDB" id="A0A4D9DLT5"/>
<dbReference type="GO" id="GO:0003677">
    <property type="term" value="F:DNA binding"/>
    <property type="evidence" value="ECO:0007669"/>
    <property type="project" value="UniProtKB-KW"/>
</dbReference>
<protein>
    <submittedName>
        <fullName evidence="2">Chromodomain-helicase-DNA-binding protein 3</fullName>
    </submittedName>
</protein>
<keyword evidence="2" id="KW-0547">Nucleotide-binding</keyword>
<evidence type="ECO:0000313" key="2">
    <source>
        <dbReference type="EMBL" id="TFJ98266.1"/>
    </source>
</evidence>
<comment type="caution">
    <text evidence="2">The sequence shown here is derived from an EMBL/GenBank/DDBJ whole genome shotgun (WGS) entry which is preliminary data.</text>
</comment>
<evidence type="ECO:0000313" key="3">
    <source>
        <dbReference type="Proteomes" id="UP000297703"/>
    </source>
</evidence>
<gene>
    <name evidence="2" type="ORF">DR999_PMT19809</name>
</gene>
<keyword evidence="2" id="KW-0238">DNA-binding</keyword>
<keyword evidence="3" id="KW-1185">Reference proteome</keyword>
<organism evidence="2 3">
    <name type="scientific">Platysternon megacephalum</name>
    <name type="common">big-headed turtle</name>
    <dbReference type="NCBI Taxonomy" id="55544"/>
    <lineage>
        <taxon>Eukaryota</taxon>
        <taxon>Metazoa</taxon>
        <taxon>Chordata</taxon>
        <taxon>Craniata</taxon>
        <taxon>Vertebrata</taxon>
        <taxon>Euteleostomi</taxon>
        <taxon>Archelosauria</taxon>
        <taxon>Testudinata</taxon>
        <taxon>Testudines</taxon>
        <taxon>Cryptodira</taxon>
        <taxon>Durocryptodira</taxon>
        <taxon>Testudinoidea</taxon>
        <taxon>Platysternidae</taxon>
        <taxon>Platysternon</taxon>
    </lineage>
</organism>
<sequence>MLSSLCAMHPAAGAQRAQPNWKLTQGEAGAASGWMQPLRAVAWRKDPGPRHLPTQLIPEGLSACAPSGAGGSGRCSGPFSRYQLRIVGASFQAPEQEENSFPGSHLHGRASGASAGLGHGPC</sequence>
<dbReference type="GO" id="GO:0004386">
    <property type="term" value="F:helicase activity"/>
    <property type="evidence" value="ECO:0007669"/>
    <property type="project" value="UniProtKB-KW"/>
</dbReference>
<name>A0A4D9DLT5_9SAUR</name>
<keyword evidence="2" id="KW-0378">Hydrolase</keyword>
<evidence type="ECO:0000256" key="1">
    <source>
        <dbReference type="SAM" id="MobiDB-lite"/>
    </source>
</evidence>
<reference evidence="2 3" key="1">
    <citation type="submission" date="2019-04" db="EMBL/GenBank/DDBJ databases">
        <title>Draft genome of the big-headed turtle Platysternon megacephalum.</title>
        <authorList>
            <person name="Gong S."/>
        </authorList>
    </citation>
    <scope>NUCLEOTIDE SEQUENCE [LARGE SCALE GENOMIC DNA]</scope>
    <source>
        <strain evidence="2">DO16091913</strain>
        <tissue evidence="2">Muscle</tissue>
    </source>
</reference>
<keyword evidence="2" id="KW-0067">ATP-binding</keyword>
<reference evidence="2 3" key="2">
    <citation type="submission" date="2019-04" db="EMBL/GenBank/DDBJ databases">
        <title>The genome sequence of big-headed turtle.</title>
        <authorList>
            <person name="Gong S."/>
        </authorList>
    </citation>
    <scope>NUCLEOTIDE SEQUENCE [LARGE SCALE GENOMIC DNA]</scope>
    <source>
        <strain evidence="2">DO16091913</strain>
        <tissue evidence="2">Muscle</tissue>
    </source>
</reference>
<keyword evidence="2" id="KW-0347">Helicase</keyword>
<accession>A0A4D9DLT5</accession>